<proteinExistence type="predicted"/>
<organism evidence="2">
    <name type="scientific">marine sediment metagenome</name>
    <dbReference type="NCBI Taxonomy" id="412755"/>
    <lineage>
        <taxon>unclassified sequences</taxon>
        <taxon>metagenomes</taxon>
        <taxon>ecological metagenomes</taxon>
    </lineage>
</organism>
<dbReference type="PANTHER" id="PTHR43509:SF1">
    <property type="entry name" value="SULFATE ADENYLYLTRANSFERASE"/>
    <property type="match status" value="1"/>
</dbReference>
<dbReference type="Pfam" id="PF01747">
    <property type="entry name" value="ATP-sulfurylase"/>
    <property type="match status" value="1"/>
</dbReference>
<name>A0A0F9QPL0_9ZZZZ</name>
<gene>
    <name evidence="2" type="ORF">LCGC14_0675960</name>
</gene>
<feature type="domain" description="Sulphate adenylyltransferase catalytic" evidence="1">
    <location>
        <begin position="24"/>
        <end position="80"/>
    </location>
</feature>
<evidence type="ECO:0000259" key="1">
    <source>
        <dbReference type="Pfam" id="PF01747"/>
    </source>
</evidence>
<dbReference type="PANTHER" id="PTHR43509">
    <property type="match status" value="1"/>
</dbReference>
<evidence type="ECO:0000313" key="2">
    <source>
        <dbReference type="EMBL" id="KKN46125.1"/>
    </source>
</evidence>
<protein>
    <recommendedName>
        <fullName evidence="1">Sulphate adenylyltransferase catalytic domain-containing protein</fullName>
    </recommendedName>
</protein>
<reference evidence="2" key="1">
    <citation type="journal article" date="2015" name="Nature">
        <title>Complex archaea that bridge the gap between prokaryotes and eukaryotes.</title>
        <authorList>
            <person name="Spang A."/>
            <person name="Saw J.H."/>
            <person name="Jorgensen S.L."/>
            <person name="Zaremba-Niedzwiedzka K."/>
            <person name="Martijn J."/>
            <person name="Lind A.E."/>
            <person name="van Eijk R."/>
            <person name="Schleper C."/>
            <person name="Guy L."/>
            <person name="Ettema T.J."/>
        </authorList>
    </citation>
    <scope>NUCLEOTIDE SEQUENCE</scope>
</reference>
<dbReference type="GO" id="GO:0004781">
    <property type="term" value="F:sulfate adenylyltransferase (ATP) activity"/>
    <property type="evidence" value="ECO:0007669"/>
    <property type="project" value="InterPro"/>
</dbReference>
<accession>A0A0F9QPL0</accession>
<dbReference type="Gene3D" id="3.40.50.620">
    <property type="entry name" value="HUPs"/>
    <property type="match status" value="1"/>
</dbReference>
<dbReference type="EMBL" id="LAZR01001347">
    <property type="protein sequence ID" value="KKN46125.1"/>
    <property type="molecule type" value="Genomic_DNA"/>
</dbReference>
<dbReference type="InterPro" id="IPR024951">
    <property type="entry name" value="Sulfurylase_cat_dom"/>
</dbReference>
<comment type="caution">
    <text evidence="2">The sequence shown here is derived from an EMBL/GenBank/DDBJ whole genome shotgun (WGS) entry which is preliminary data.</text>
</comment>
<dbReference type="InterPro" id="IPR014729">
    <property type="entry name" value="Rossmann-like_a/b/a_fold"/>
</dbReference>
<dbReference type="AlphaFoldDB" id="A0A0F9QPL0"/>
<sequence length="82" mass="9336">MKGTGFSSVSSYVTYVLRQVICSIEAYKALIKEYYPKNRVVLSTFETEMRYTGPKEAIFHAIAKKNYGCDYIIIGRDHAGGW</sequence>
<dbReference type="SUPFAM" id="SSF52374">
    <property type="entry name" value="Nucleotidylyl transferase"/>
    <property type="match status" value="1"/>
</dbReference>